<dbReference type="Pfam" id="PF03358">
    <property type="entry name" value="FMN_red"/>
    <property type="match status" value="1"/>
</dbReference>
<dbReference type="InterPro" id="IPR029039">
    <property type="entry name" value="Flavoprotein-like_sf"/>
</dbReference>
<comment type="similarity">
    <text evidence="5">Belongs to the SsuE family. Isf subfamily.</text>
</comment>
<comment type="caution">
    <text evidence="7">The sequence shown here is derived from an EMBL/GenBank/DDBJ whole genome shotgun (WGS) entry which is preliminary data.</text>
</comment>
<dbReference type="AlphaFoldDB" id="A0A9E4ZXT1"/>
<protein>
    <submittedName>
        <fullName evidence="7">Flavodoxin family protein</fullName>
    </submittedName>
</protein>
<reference evidence="7" key="1">
    <citation type="submission" date="2022-12" db="EMBL/GenBank/DDBJ databases">
        <title>Reclassification of two methanogenic archaea species isolated from the Kolyma lowland permafrost.</title>
        <authorList>
            <person name="Trubitsyn V.E."/>
            <person name="Rivkina E.M."/>
            <person name="Shcherbakova V.A."/>
        </authorList>
    </citation>
    <scope>NUCLEOTIDE SEQUENCE</scope>
    <source>
        <strain evidence="7">M2</strain>
        <strain evidence="8">MK4</strain>
    </source>
</reference>
<dbReference type="Proteomes" id="UP001068021">
    <property type="component" value="Unassembled WGS sequence"/>
</dbReference>
<comment type="cofactor">
    <cofactor evidence="2">
        <name>[4Fe-4S] cluster</name>
        <dbReference type="ChEBI" id="CHEBI:49883"/>
    </cofactor>
</comment>
<dbReference type="InterPro" id="IPR051796">
    <property type="entry name" value="ISF_SsuE-like"/>
</dbReference>
<sequence>MKVIAVNGSPRKKWNTGTLLKNALEGAESKGAETELIHIYDLNYKGCISCFQCKLKNGKNYGRCSMSDDLTPVLERIRQADALIMGSPIYVGAVTGEMRSFIERLVFPNFVYNEGAPALFFRSRVFPKKSSIFPKRIKTAFIYTMGMDNARMKELGWDKHLKSINELVLERILGQSESLFVTDTYQFDDYSKYVSGAFDIEKKLKIRKELFPEDCRKAYELGARFASCVTDK</sequence>
<dbReference type="PANTHER" id="PTHR43278:SF2">
    <property type="entry name" value="IRON-SULFUR FLAVOPROTEIN"/>
    <property type="match status" value="1"/>
</dbReference>
<dbReference type="SUPFAM" id="SSF52218">
    <property type="entry name" value="Flavoproteins"/>
    <property type="match status" value="1"/>
</dbReference>
<gene>
    <name evidence="8" type="ORF">O3H35_03505</name>
    <name evidence="7" type="ORF">O3H54_09340</name>
</gene>
<evidence type="ECO:0000313" key="7">
    <source>
        <dbReference type="EMBL" id="MCZ3366081.1"/>
    </source>
</evidence>
<dbReference type="EMBL" id="JAPVES010000025">
    <property type="protein sequence ID" value="MCZ3371691.1"/>
    <property type="molecule type" value="Genomic_DNA"/>
</dbReference>
<keyword evidence="4" id="KW-0288">FMN</keyword>
<keyword evidence="3" id="KW-0285">Flavoprotein</keyword>
<feature type="domain" description="NADPH-dependent FMN reductase-like" evidence="6">
    <location>
        <begin position="1"/>
        <end position="107"/>
    </location>
</feature>
<accession>A0A9E4ZXT1</accession>
<dbReference type="GO" id="GO:0016491">
    <property type="term" value="F:oxidoreductase activity"/>
    <property type="evidence" value="ECO:0007669"/>
    <property type="project" value="InterPro"/>
</dbReference>
<evidence type="ECO:0000256" key="3">
    <source>
        <dbReference type="ARBA" id="ARBA00022630"/>
    </source>
</evidence>
<evidence type="ECO:0000256" key="1">
    <source>
        <dbReference type="ARBA" id="ARBA00001917"/>
    </source>
</evidence>
<dbReference type="EMBL" id="JAPVER010000020">
    <property type="protein sequence ID" value="MCZ3366081.1"/>
    <property type="molecule type" value="Genomic_DNA"/>
</dbReference>
<evidence type="ECO:0000313" key="9">
    <source>
        <dbReference type="Proteomes" id="UP001068021"/>
    </source>
</evidence>
<proteinExistence type="inferred from homology"/>
<organism evidence="7 9">
    <name type="scientific">Methanobacterium veterum</name>
    <dbReference type="NCBI Taxonomy" id="408577"/>
    <lineage>
        <taxon>Archaea</taxon>
        <taxon>Methanobacteriati</taxon>
        <taxon>Methanobacteriota</taxon>
        <taxon>Methanomada group</taxon>
        <taxon>Methanobacteria</taxon>
        <taxon>Methanobacteriales</taxon>
        <taxon>Methanobacteriaceae</taxon>
        <taxon>Methanobacterium</taxon>
    </lineage>
</organism>
<keyword evidence="9" id="KW-1185">Reference proteome</keyword>
<evidence type="ECO:0000256" key="4">
    <source>
        <dbReference type="ARBA" id="ARBA00022643"/>
    </source>
</evidence>
<dbReference type="PANTHER" id="PTHR43278">
    <property type="entry name" value="NAD(P)H-DEPENDENT FMN-CONTAINING OXIDOREDUCTASE YWQN-RELATED"/>
    <property type="match status" value="1"/>
</dbReference>
<dbReference type="RefSeq" id="WP_048082087.1">
    <property type="nucleotide sequence ID" value="NZ_JAPVER010000020.1"/>
</dbReference>
<comment type="cofactor">
    <cofactor evidence="1">
        <name>FMN</name>
        <dbReference type="ChEBI" id="CHEBI:58210"/>
    </cofactor>
</comment>
<evidence type="ECO:0000259" key="6">
    <source>
        <dbReference type="Pfam" id="PF03358"/>
    </source>
</evidence>
<evidence type="ECO:0000313" key="8">
    <source>
        <dbReference type="EMBL" id="MCZ3371691.1"/>
    </source>
</evidence>
<dbReference type="Proteomes" id="UP001074446">
    <property type="component" value="Unassembled WGS sequence"/>
</dbReference>
<evidence type="ECO:0000256" key="2">
    <source>
        <dbReference type="ARBA" id="ARBA00001966"/>
    </source>
</evidence>
<dbReference type="InterPro" id="IPR005025">
    <property type="entry name" value="FMN_Rdtase-like_dom"/>
</dbReference>
<evidence type="ECO:0000256" key="5">
    <source>
        <dbReference type="ARBA" id="ARBA00038292"/>
    </source>
</evidence>
<name>A0A9E4ZXT1_9EURY</name>
<dbReference type="Gene3D" id="3.40.50.360">
    <property type="match status" value="1"/>
</dbReference>